<dbReference type="InterPro" id="IPR036388">
    <property type="entry name" value="WH-like_DNA-bd_sf"/>
</dbReference>
<dbReference type="GO" id="GO:0006355">
    <property type="term" value="P:regulation of DNA-templated transcription"/>
    <property type="evidence" value="ECO:0007669"/>
    <property type="project" value="InterPro"/>
</dbReference>
<accession>A0A6L7ISR4</accession>
<dbReference type="InterPro" id="IPR016032">
    <property type="entry name" value="Sig_transdc_resp-reg_C-effctor"/>
</dbReference>
<dbReference type="EMBL" id="CP063310">
    <property type="protein sequence ID" value="QOS68776.1"/>
    <property type="molecule type" value="Genomic_DNA"/>
</dbReference>
<dbReference type="AlphaFoldDB" id="A0A6L7ISR4"/>
<evidence type="ECO:0000256" key="2">
    <source>
        <dbReference type="ARBA" id="ARBA00023125"/>
    </source>
</evidence>
<dbReference type="SMART" id="SM00421">
    <property type="entry name" value="HTH_LUXR"/>
    <property type="match status" value="1"/>
</dbReference>
<gene>
    <name evidence="4" type="ORF">GS424_002585</name>
</gene>
<dbReference type="PANTHER" id="PTHR44688:SF16">
    <property type="entry name" value="DNA-BINDING TRANSCRIPTIONAL ACTIVATOR DEVR_DOSR"/>
    <property type="match status" value="1"/>
</dbReference>
<dbReference type="Proteomes" id="UP000478463">
    <property type="component" value="Chromosome"/>
</dbReference>
<dbReference type="SUPFAM" id="SSF46894">
    <property type="entry name" value="C-terminal effector domain of the bipartite response regulators"/>
    <property type="match status" value="1"/>
</dbReference>
<name>A0A6L7ISR4_9ACTN</name>
<dbReference type="PROSITE" id="PS50043">
    <property type="entry name" value="HTH_LUXR_2"/>
    <property type="match status" value="1"/>
</dbReference>
<organism evidence="4 5">
    <name type="scientific">Eggerthella guodeyinii</name>
    <dbReference type="NCBI Taxonomy" id="2690837"/>
    <lineage>
        <taxon>Bacteria</taxon>
        <taxon>Bacillati</taxon>
        <taxon>Actinomycetota</taxon>
        <taxon>Coriobacteriia</taxon>
        <taxon>Eggerthellales</taxon>
        <taxon>Eggerthellaceae</taxon>
        <taxon>Eggerthella</taxon>
    </lineage>
</organism>
<dbReference type="PROSITE" id="PS00622">
    <property type="entry name" value="HTH_LUXR_1"/>
    <property type="match status" value="1"/>
</dbReference>
<dbReference type="KEGG" id="egd:GS424_002585"/>
<dbReference type="PRINTS" id="PR00038">
    <property type="entry name" value="HTHLUXR"/>
</dbReference>
<evidence type="ECO:0000313" key="5">
    <source>
        <dbReference type="Proteomes" id="UP000478463"/>
    </source>
</evidence>
<dbReference type="CDD" id="cd06170">
    <property type="entry name" value="LuxR_C_like"/>
    <property type="match status" value="1"/>
</dbReference>
<reference evidence="4 5" key="1">
    <citation type="submission" date="2020-10" db="EMBL/GenBank/DDBJ databases">
        <title>Eggerthella sp. nov., isolated from human feces.</title>
        <authorList>
            <person name="Yajun G."/>
        </authorList>
    </citation>
    <scope>NUCLEOTIDE SEQUENCE [LARGE SCALE GENOMIC DNA]</scope>
    <source>
        <strain evidence="4 5">HF-1101</strain>
    </source>
</reference>
<proteinExistence type="predicted"/>
<keyword evidence="3" id="KW-0804">Transcription</keyword>
<evidence type="ECO:0000256" key="1">
    <source>
        <dbReference type="ARBA" id="ARBA00023015"/>
    </source>
</evidence>
<keyword evidence="2" id="KW-0238">DNA-binding</keyword>
<dbReference type="RefSeq" id="WP_160941884.1">
    <property type="nucleotide sequence ID" value="NZ_CP063310.1"/>
</dbReference>
<dbReference type="GO" id="GO:0003677">
    <property type="term" value="F:DNA binding"/>
    <property type="evidence" value="ECO:0007669"/>
    <property type="project" value="UniProtKB-KW"/>
</dbReference>
<keyword evidence="1" id="KW-0805">Transcription regulation</keyword>
<dbReference type="Gene3D" id="1.10.10.10">
    <property type="entry name" value="Winged helix-like DNA-binding domain superfamily/Winged helix DNA-binding domain"/>
    <property type="match status" value="1"/>
</dbReference>
<sequence length="531" mass="57375">MSTRLAVARDRRSMRMVWKTLRFRHVGLAFFWACSMLTFRSSILLQGPANTPELETLVVLISFIANMTTLFAIAAFMERDPRTFDRLPGWLFCAFIVAGLVVIDVAGRAGSGGAMMALLVGGSVLTGVGYGYFWGSWAEYLGRMHPSRTSFYVPMSFLLTAALFLLVSLAAEYESVPPLVLMLPLPILSLVCLKRCHAEVPDGRYARTVNSKRYLTALASLVSLIVASLVLSLLFGLVWEMTVLSVGSVNEAHQAPLVANLVVAVCLIGLVLYAHKRLDLALAFSVIVPVIVILFAVLPFFWETNPVALNVIMSASYGVFDVIIWYMVASTAYDFAVSGFVIGGLVRALSILARLLGIGIGYLLMLIPGSPSLLIVGVSVGAVYVLAMLGLFYRTRRRGAPIVAAEEPESETAAPTAAAATTPAEPAAAAVPVPAAAAAPKPLLDAEAGDEPAAPGPLSEEAAFEMIAEDFSLTRREAELLPFIARGRPARVIADALFVSENTIRTHTRRILEKTDLHSKQQVIDLIEKYR</sequence>
<protein>
    <submittedName>
        <fullName evidence="4">Helix-turn-helix transcriptional regulator</fullName>
    </submittedName>
</protein>
<dbReference type="PANTHER" id="PTHR44688">
    <property type="entry name" value="DNA-BINDING TRANSCRIPTIONAL ACTIVATOR DEVR_DOSR"/>
    <property type="match status" value="1"/>
</dbReference>
<dbReference type="Pfam" id="PF00196">
    <property type="entry name" value="GerE"/>
    <property type="match status" value="1"/>
</dbReference>
<dbReference type="InterPro" id="IPR000792">
    <property type="entry name" value="Tscrpt_reg_LuxR_C"/>
</dbReference>
<evidence type="ECO:0000256" key="3">
    <source>
        <dbReference type="ARBA" id="ARBA00023163"/>
    </source>
</evidence>
<evidence type="ECO:0000313" key="4">
    <source>
        <dbReference type="EMBL" id="QOS68776.1"/>
    </source>
</evidence>